<reference evidence="2" key="1">
    <citation type="submission" date="2021-02" db="EMBL/GenBank/DDBJ databases">
        <title>Genome sequence Cadophora malorum strain M34.</title>
        <authorList>
            <person name="Stefanovic E."/>
            <person name="Vu D."/>
            <person name="Scully C."/>
            <person name="Dijksterhuis J."/>
            <person name="Roader J."/>
            <person name="Houbraken J."/>
        </authorList>
    </citation>
    <scope>NUCLEOTIDE SEQUENCE</scope>
    <source>
        <strain evidence="2">M34</strain>
    </source>
</reference>
<dbReference type="EMBL" id="JAFJYH010000160">
    <property type="protein sequence ID" value="KAG4417266.1"/>
    <property type="molecule type" value="Genomic_DNA"/>
</dbReference>
<evidence type="ECO:0000313" key="3">
    <source>
        <dbReference type="Proteomes" id="UP000664132"/>
    </source>
</evidence>
<keyword evidence="1" id="KW-0732">Signal</keyword>
<name>A0A8H7W4D9_9HELO</name>
<dbReference type="OrthoDB" id="3559034at2759"/>
<organism evidence="2 3">
    <name type="scientific">Cadophora malorum</name>
    <dbReference type="NCBI Taxonomy" id="108018"/>
    <lineage>
        <taxon>Eukaryota</taxon>
        <taxon>Fungi</taxon>
        <taxon>Dikarya</taxon>
        <taxon>Ascomycota</taxon>
        <taxon>Pezizomycotina</taxon>
        <taxon>Leotiomycetes</taxon>
        <taxon>Helotiales</taxon>
        <taxon>Ploettnerulaceae</taxon>
        <taxon>Cadophora</taxon>
    </lineage>
</organism>
<sequence length="187" mass="20473">MRTTFIFAVASTLLSLAVATPAGTLSSPNTNALLPLGARSAQQGCWEQCSNHLQCQGLCYRCSVNGRCHRPAKRDEGVEDAEVVNAPVSLPRDEAAETIVYKGCWEQCSNHLQCQGICNRCSVNGRCHRHAKRDEGSEEVEEINAPVSLPRDEAVAYKGCWERCSNHLQCQGICNRCSVNGRCHKPA</sequence>
<proteinExistence type="predicted"/>
<dbReference type="Proteomes" id="UP000664132">
    <property type="component" value="Unassembled WGS sequence"/>
</dbReference>
<gene>
    <name evidence="2" type="ORF">IFR04_009636</name>
</gene>
<keyword evidence="3" id="KW-1185">Reference proteome</keyword>
<feature type="chain" id="PRO_5034673386" evidence="1">
    <location>
        <begin position="20"/>
        <end position="187"/>
    </location>
</feature>
<accession>A0A8H7W4D9</accession>
<evidence type="ECO:0000313" key="2">
    <source>
        <dbReference type="EMBL" id="KAG4417266.1"/>
    </source>
</evidence>
<comment type="caution">
    <text evidence="2">The sequence shown here is derived from an EMBL/GenBank/DDBJ whole genome shotgun (WGS) entry which is preliminary data.</text>
</comment>
<evidence type="ECO:0000256" key="1">
    <source>
        <dbReference type="SAM" id="SignalP"/>
    </source>
</evidence>
<protein>
    <submittedName>
        <fullName evidence="2">Uncharacterized protein</fullName>
    </submittedName>
</protein>
<feature type="signal peptide" evidence="1">
    <location>
        <begin position="1"/>
        <end position="19"/>
    </location>
</feature>
<dbReference type="AlphaFoldDB" id="A0A8H7W4D9"/>